<reference evidence="2 3" key="1">
    <citation type="submission" date="2018-11" db="EMBL/GenBank/DDBJ databases">
        <authorList>
            <consortium name="Pathogen Informatics"/>
        </authorList>
    </citation>
    <scope>NUCLEOTIDE SEQUENCE [LARGE SCALE GENOMIC DNA]</scope>
</reference>
<organism evidence="2 3">
    <name type="scientific">Cylicostephanus goldi</name>
    <name type="common">Nematode worm</name>
    <dbReference type="NCBI Taxonomy" id="71465"/>
    <lineage>
        <taxon>Eukaryota</taxon>
        <taxon>Metazoa</taxon>
        <taxon>Ecdysozoa</taxon>
        <taxon>Nematoda</taxon>
        <taxon>Chromadorea</taxon>
        <taxon>Rhabditida</taxon>
        <taxon>Rhabditina</taxon>
        <taxon>Rhabditomorpha</taxon>
        <taxon>Strongyloidea</taxon>
        <taxon>Strongylidae</taxon>
        <taxon>Cylicostephanus</taxon>
    </lineage>
</organism>
<accession>A0A3P7QRZ9</accession>
<dbReference type="InterPro" id="IPR008979">
    <property type="entry name" value="Galactose-bd-like_sf"/>
</dbReference>
<dbReference type="AlphaFoldDB" id="A0A3P7QRZ9"/>
<dbReference type="SUPFAM" id="SSF49785">
    <property type="entry name" value="Galactose-binding domain-like"/>
    <property type="match status" value="1"/>
</dbReference>
<dbReference type="Gene3D" id="2.60.120.260">
    <property type="entry name" value="Galactose-binding domain-like"/>
    <property type="match status" value="1"/>
</dbReference>
<feature type="domain" description="FBA" evidence="1">
    <location>
        <begin position="1"/>
        <end position="53"/>
    </location>
</feature>
<dbReference type="PROSITE" id="PS51114">
    <property type="entry name" value="FBA"/>
    <property type="match status" value="1"/>
</dbReference>
<name>A0A3P7QRZ9_CYLGO</name>
<gene>
    <name evidence="2" type="ORF">CGOC_LOCUS12475</name>
</gene>
<sequence length="74" mass="8469">MIGGKSWVLVEYVFEDYPAGMRMIGVLSRGKDRRWWGGHFGSKFGATEVFINLPDYPRLLALDESIEAWSTLED</sequence>
<dbReference type="Proteomes" id="UP000271889">
    <property type="component" value="Unassembled WGS sequence"/>
</dbReference>
<evidence type="ECO:0000313" key="3">
    <source>
        <dbReference type="Proteomes" id="UP000271889"/>
    </source>
</evidence>
<evidence type="ECO:0000313" key="2">
    <source>
        <dbReference type="EMBL" id="VDN33796.1"/>
    </source>
</evidence>
<dbReference type="InterPro" id="IPR007397">
    <property type="entry name" value="F-box-assoc_dom"/>
</dbReference>
<proteinExistence type="predicted"/>
<dbReference type="EMBL" id="UYRV01123426">
    <property type="protein sequence ID" value="VDN33796.1"/>
    <property type="molecule type" value="Genomic_DNA"/>
</dbReference>
<dbReference type="OrthoDB" id="1107553at2759"/>
<protein>
    <recommendedName>
        <fullName evidence="1">FBA domain-containing protein</fullName>
    </recommendedName>
</protein>
<keyword evidence="3" id="KW-1185">Reference proteome</keyword>
<evidence type="ECO:0000259" key="1">
    <source>
        <dbReference type="PROSITE" id="PS51114"/>
    </source>
</evidence>